<evidence type="ECO:0000313" key="2">
    <source>
        <dbReference type="Proteomes" id="UP001234297"/>
    </source>
</evidence>
<name>A0ACC2L263_PERAE</name>
<sequence length="140" mass="14725">MENILEDNHQCSITSFSIGLDILGDGYAGSTPLAHDDVSHWLLVLVVLPVDAFDLSPLITLLLSLNCQSVKYPGLEAAVPTSASPVSMATTRDMGGRNVGDAFVHRSATPITRIASPSLYSASIGSTNSRCRSSSCSDQA</sequence>
<accession>A0ACC2L263</accession>
<reference evidence="1 2" key="1">
    <citation type="journal article" date="2022" name="Hortic Res">
        <title>A haplotype resolved chromosomal level avocado genome allows analysis of novel avocado genes.</title>
        <authorList>
            <person name="Nath O."/>
            <person name="Fletcher S.J."/>
            <person name="Hayward A."/>
            <person name="Shaw L.M."/>
            <person name="Masouleh A.K."/>
            <person name="Furtado A."/>
            <person name="Henry R.J."/>
            <person name="Mitter N."/>
        </authorList>
    </citation>
    <scope>NUCLEOTIDE SEQUENCE [LARGE SCALE GENOMIC DNA]</scope>
    <source>
        <strain evidence="2">cv. Hass</strain>
    </source>
</reference>
<gene>
    <name evidence="1" type="ORF">MRB53_020788</name>
</gene>
<dbReference type="EMBL" id="CM056814">
    <property type="protein sequence ID" value="KAJ8627481.1"/>
    <property type="molecule type" value="Genomic_DNA"/>
</dbReference>
<dbReference type="Proteomes" id="UP001234297">
    <property type="component" value="Chromosome 6"/>
</dbReference>
<protein>
    <submittedName>
        <fullName evidence="1">Uncharacterized protein</fullName>
    </submittedName>
</protein>
<proteinExistence type="predicted"/>
<organism evidence="1 2">
    <name type="scientific">Persea americana</name>
    <name type="common">Avocado</name>
    <dbReference type="NCBI Taxonomy" id="3435"/>
    <lineage>
        <taxon>Eukaryota</taxon>
        <taxon>Viridiplantae</taxon>
        <taxon>Streptophyta</taxon>
        <taxon>Embryophyta</taxon>
        <taxon>Tracheophyta</taxon>
        <taxon>Spermatophyta</taxon>
        <taxon>Magnoliopsida</taxon>
        <taxon>Magnoliidae</taxon>
        <taxon>Laurales</taxon>
        <taxon>Lauraceae</taxon>
        <taxon>Persea</taxon>
    </lineage>
</organism>
<keyword evidence="2" id="KW-1185">Reference proteome</keyword>
<evidence type="ECO:0000313" key="1">
    <source>
        <dbReference type="EMBL" id="KAJ8627481.1"/>
    </source>
</evidence>
<comment type="caution">
    <text evidence="1">The sequence shown here is derived from an EMBL/GenBank/DDBJ whole genome shotgun (WGS) entry which is preliminary data.</text>
</comment>